<dbReference type="Gene3D" id="1.20.140.10">
    <property type="entry name" value="Butyryl-CoA Dehydrogenase, subunit A, domain 3"/>
    <property type="match status" value="1"/>
</dbReference>
<evidence type="ECO:0000313" key="1">
    <source>
        <dbReference type="EMBL" id="SDY72695.1"/>
    </source>
</evidence>
<dbReference type="GO" id="GO:0016627">
    <property type="term" value="F:oxidoreductase activity, acting on the CH-CH group of donors"/>
    <property type="evidence" value="ECO:0007669"/>
    <property type="project" value="InterPro"/>
</dbReference>
<organism evidence="1 2">
    <name type="scientific">Saccharopolyspora shandongensis</name>
    <dbReference type="NCBI Taxonomy" id="418495"/>
    <lineage>
        <taxon>Bacteria</taxon>
        <taxon>Bacillati</taxon>
        <taxon>Actinomycetota</taxon>
        <taxon>Actinomycetes</taxon>
        <taxon>Pseudonocardiales</taxon>
        <taxon>Pseudonocardiaceae</taxon>
        <taxon>Saccharopolyspora</taxon>
    </lineage>
</organism>
<dbReference type="EMBL" id="FNOK01000033">
    <property type="protein sequence ID" value="SDY72695.1"/>
    <property type="molecule type" value="Genomic_DNA"/>
</dbReference>
<protein>
    <submittedName>
        <fullName evidence="1">Acyl-CoA dehydrogenase, C-terminal domain</fullName>
    </submittedName>
</protein>
<dbReference type="InterPro" id="IPR036250">
    <property type="entry name" value="AcylCo_DH-like_C"/>
</dbReference>
<accession>A0A1H3M9J0</accession>
<gene>
    <name evidence="1" type="ORF">SAMN05216215_103391</name>
</gene>
<evidence type="ECO:0000313" key="2">
    <source>
        <dbReference type="Proteomes" id="UP000199529"/>
    </source>
</evidence>
<dbReference type="OrthoDB" id="9429695at2"/>
<name>A0A1H3M9J0_9PSEU</name>
<dbReference type="AlphaFoldDB" id="A0A1H3M9J0"/>
<sequence>MSRLLHETGRVQTAIVGAESMLEGADHPDGDDANFAAMNAYFTSIGGGTNQIQRNIIGERILRLPEEPDGFKDVPFREIPKSG</sequence>
<dbReference type="STRING" id="418495.SAMN05216215_103391"/>
<dbReference type="Proteomes" id="UP000199529">
    <property type="component" value="Unassembled WGS sequence"/>
</dbReference>
<reference evidence="2" key="1">
    <citation type="submission" date="2016-10" db="EMBL/GenBank/DDBJ databases">
        <authorList>
            <person name="Varghese N."/>
            <person name="Submissions S."/>
        </authorList>
    </citation>
    <scope>NUCLEOTIDE SEQUENCE [LARGE SCALE GENOMIC DNA]</scope>
    <source>
        <strain evidence="2">CGMCC 4.3530</strain>
    </source>
</reference>
<dbReference type="SUPFAM" id="SSF47203">
    <property type="entry name" value="Acyl-CoA dehydrogenase C-terminal domain-like"/>
    <property type="match status" value="1"/>
</dbReference>
<proteinExistence type="predicted"/>
<keyword evidence="2" id="KW-1185">Reference proteome</keyword>